<sequence length="856" mass="95306">MSDPLSLSAGVAGVISLGLQVAQGIVSFCSAWKGYGGDMEDLRNKATGLANALTHVDLVLRKTSFVNPAFKGQIVDILESSKIVMEKLEKLSAKLPTPPTKRLAADKAREIKRKMLYAFEKQPLLEMKSMIDGLQGNIDTALNILQIHQGTRLFEDVATQTALSLDIRDQLADHRSQLDPSYAQSQESMLKDVHNQRYMVAPSLLRSLDEDSQHLMETSNDPSACARHTSAASVMKTRRWTLQDAQRETTRDRLVLKKRVQLCSRLLQLSLTVSLAITQGAGGCAISPIICYRRFLDFAKTDLLNKQDTADLLAALKLLFESGKAKPTDVNEKGETILHWVFDKYFADVFWDSDFSNLRKVINYLIQEGVPTDIPTDTNLTALDCFVRAYKPKLMLHPLISDLVNAGCYITDNALSPWNRPLIRYIMLNHPQAVSLSYPALVIFQEAEDELANLLSSGKLSGNDIIGEYRALRLASGWPTGIKMLLDAGADMTSPGRGKEVDQYDGGCCNPLRWVIPSDCSASLLVFLRAGAALQAKHIGFAVTLSTPEVVDILVNELIRRRQTLRDIALTSLPTHIKYALSLSRDVLPDANAPMIFDALREAGISVNESIEPRGSHAGDIDPDYGTVFHQWQLDRELMDRLYDAGFVDIDTLNSAGYSPLMITGLDSSTRQVIQRATWLVSKGADITRCLPGTLIPAIHVITFRVIWKLEEQLCQSSHDTQPSSSLSSETALLLKQAFTTRLEAYMLHSGQFLLKPFDPDEADRIRDEEEELIAECDRIVARFMKQYQSVNLPLMQFMQEYWCPQMQEYLLDNGTELDDSTQLHDLGIGLSPSSRLNSDSLCVRLHPKVTVGSED</sequence>
<keyword evidence="2" id="KW-1185">Reference proteome</keyword>
<gene>
    <name evidence="1" type="ORF">CFD26_102871</name>
</gene>
<dbReference type="Gene3D" id="1.25.40.20">
    <property type="entry name" value="Ankyrin repeat-containing domain"/>
    <property type="match status" value="1"/>
</dbReference>
<comment type="caution">
    <text evidence="1">The sequence shown here is derived from an EMBL/GenBank/DDBJ whole genome shotgun (WGS) entry which is preliminary data.</text>
</comment>
<organism evidence="1 2">
    <name type="scientific">Aspergillus turcosus</name>
    <dbReference type="NCBI Taxonomy" id="1245748"/>
    <lineage>
        <taxon>Eukaryota</taxon>
        <taxon>Fungi</taxon>
        <taxon>Dikarya</taxon>
        <taxon>Ascomycota</taxon>
        <taxon>Pezizomycotina</taxon>
        <taxon>Eurotiomycetes</taxon>
        <taxon>Eurotiomycetidae</taxon>
        <taxon>Eurotiales</taxon>
        <taxon>Aspergillaceae</taxon>
        <taxon>Aspergillus</taxon>
        <taxon>Aspergillus subgen. Fumigati</taxon>
    </lineage>
</organism>
<dbReference type="Proteomes" id="UP000215289">
    <property type="component" value="Unassembled WGS sequence"/>
</dbReference>
<accession>A0A229YV54</accession>
<dbReference type="InterPro" id="IPR036770">
    <property type="entry name" value="Ankyrin_rpt-contain_sf"/>
</dbReference>
<evidence type="ECO:0000313" key="2">
    <source>
        <dbReference type="Proteomes" id="UP000215289"/>
    </source>
</evidence>
<dbReference type="EMBL" id="NIDN02000183">
    <property type="protein sequence ID" value="RLL94808.1"/>
    <property type="molecule type" value="Genomic_DNA"/>
</dbReference>
<proteinExistence type="predicted"/>
<protein>
    <recommendedName>
        <fullName evidence="3">Fungal N-terminal domain-containing protein</fullName>
    </recommendedName>
</protein>
<dbReference type="AlphaFoldDB" id="A0A229YV54"/>
<evidence type="ECO:0000313" key="1">
    <source>
        <dbReference type="EMBL" id="RLL94808.1"/>
    </source>
</evidence>
<dbReference type="OrthoDB" id="1577640at2759"/>
<name>A0A229YV54_9EURO</name>
<reference evidence="1 2" key="1">
    <citation type="submission" date="2018-08" db="EMBL/GenBank/DDBJ databases">
        <title>Draft genome sequences of two Aspergillus turcosus clinical strains isolated from bronchoalveolar lavage fluid: one azole-susceptible and the other azole-resistant.</title>
        <authorList>
            <person name="Parent-Michaud M."/>
            <person name="Dufresne P.J."/>
            <person name="Fournier E."/>
            <person name="Martineau C."/>
            <person name="Moreira S."/>
            <person name="Perkins V."/>
            <person name="De Repentigny L."/>
            <person name="Dufresne S.F."/>
        </authorList>
    </citation>
    <scope>NUCLEOTIDE SEQUENCE [LARGE SCALE GENOMIC DNA]</scope>
    <source>
        <strain evidence="1">HMR AF 1038</strain>
    </source>
</reference>
<evidence type="ECO:0008006" key="3">
    <source>
        <dbReference type="Google" id="ProtNLM"/>
    </source>
</evidence>